<sequence length="987" mass="113304">MPPVRWKLFTDAQIMRDTVPMTSDGWRPIIGTHKPHFYDVFLDENENIKSEIFSTLSPTQTYLPTTLAPTPQKKPSRYRGSAKPSNSQGRKKNPHSKHSQLNPYFALPTHGTHGPHIPLSAVTHTRPSQIGQIKKHPPSSKPFMQPSFNGKRNVKPMRIQTSTHSHRDDIFTASATSGAYSIFNQSPNNIKTREVIGLGLPASNHFSINQPHAHIEFTNRFALPPTSESVFQQYNNPVQGFIFPKHPQTNDVNYQFQNQNDEYTRNLVPPPNIYKSKESNQVKETQEKTQLLIGKPSIPENVLVQLPSPYQFSSQKINEPTVTQVQVTKEKLNVFHNNIPPNYSGDYVDYDFHSVRKPTELSNPTYEVTEGKIWQETPPYTPRSRKPTSPPKRRPAEVELNTPPFLPTPYRPEGQAILPTSPTQSEVSTIFTKLSKIQREKEHTTPNPFSFDVKEVSTHYPVFGKPIFDYNPHVPEISNEITTRLVEEEVTTTTRETPRIRPHRRRRPEQRRTTTTTTEEPVEVDSYDSQRSKENEASESVETERPIRRRPIRYRTTTPSSSEISEEIAVKTSRGRNRYRHRTTEASNYEPVRRRVRPTRVEIVTEMPENHKTSEEFYRQSTEATDSEELVSEKNEEVEMELPERHYITEQPKKIRYETIRPFIEVTTTEKAPTTNLIIPENEIDSTSEPPIEEIIISTTPPTTTTTTTLNPHRIRGRPIKFDNSNRPRFSVKEYRQKLSHYSSTASPETSSPRVRIPSRLRRPTTAPSPLYDEENTDPPRAKFVPKEPRHSATTEDGNEAVITEKNVKSVNTRLRPFGRHRTTTPTTTTTPKVSIKPNLFSRRRPPVLTLRSKIYNKYSKNSAETTTEKVTTEENDVKETTLDYNQVEDLTTQSSWRNTKITEYVDDVETTTSADISKIDSYLHSQRVSDLTSSDKNDYNTPGVFKSVSPTSRRIPNHFTIATDDPILPIEAFFPNLKDKVKDKDS</sequence>
<name>A0A482W8R8_ASBVE</name>
<feature type="compositionally biased region" description="Basic residues" evidence="1">
    <location>
        <begin position="89"/>
        <end position="98"/>
    </location>
</feature>
<dbReference type="Proteomes" id="UP000292052">
    <property type="component" value="Unassembled WGS sequence"/>
</dbReference>
<comment type="caution">
    <text evidence="2">The sequence shown here is derived from an EMBL/GenBank/DDBJ whole genome shotgun (WGS) entry which is preliminary data.</text>
</comment>
<feature type="compositionally biased region" description="Low complexity" evidence="1">
    <location>
        <begin position="554"/>
        <end position="563"/>
    </location>
</feature>
<feature type="region of interest" description="Disordered" evidence="1">
    <location>
        <begin position="486"/>
        <end position="576"/>
    </location>
</feature>
<accession>A0A482W8R8</accession>
<evidence type="ECO:0000313" key="2">
    <source>
        <dbReference type="EMBL" id="RZC41581.1"/>
    </source>
</evidence>
<feature type="compositionally biased region" description="Polar residues" evidence="1">
    <location>
        <begin position="740"/>
        <end position="753"/>
    </location>
</feature>
<dbReference type="EMBL" id="QDEB01016021">
    <property type="protein sequence ID" value="RZC41581.1"/>
    <property type="molecule type" value="Genomic_DNA"/>
</dbReference>
<feature type="region of interest" description="Disordered" evidence="1">
    <location>
        <begin position="372"/>
        <end position="424"/>
    </location>
</feature>
<feature type="compositionally biased region" description="Basic and acidic residues" evidence="1">
    <location>
        <begin position="720"/>
        <end position="737"/>
    </location>
</feature>
<feature type="compositionally biased region" description="Basic and acidic residues" evidence="1">
    <location>
        <begin position="778"/>
        <end position="794"/>
    </location>
</feature>
<keyword evidence="3" id="KW-1185">Reference proteome</keyword>
<gene>
    <name evidence="2" type="ORF">BDFB_001816</name>
</gene>
<feature type="region of interest" description="Disordered" evidence="1">
    <location>
        <begin position="611"/>
        <end position="638"/>
    </location>
</feature>
<evidence type="ECO:0000256" key="1">
    <source>
        <dbReference type="SAM" id="MobiDB-lite"/>
    </source>
</evidence>
<evidence type="ECO:0000313" key="3">
    <source>
        <dbReference type="Proteomes" id="UP000292052"/>
    </source>
</evidence>
<reference evidence="2 3" key="1">
    <citation type="submission" date="2017-03" db="EMBL/GenBank/DDBJ databases">
        <title>Genome of the blue death feigning beetle - Asbolus verrucosus.</title>
        <authorList>
            <person name="Rider S.D."/>
        </authorList>
    </citation>
    <scope>NUCLEOTIDE SEQUENCE [LARGE SCALE GENOMIC DNA]</scope>
    <source>
        <strain evidence="2">Butters</strain>
        <tissue evidence="2">Head and leg muscle</tissue>
    </source>
</reference>
<dbReference type="OrthoDB" id="8193595at2759"/>
<feature type="compositionally biased region" description="Basic residues" evidence="1">
    <location>
        <begin position="500"/>
        <end position="509"/>
    </location>
</feature>
<feature type="region of interest" description="Disordered" evidence="1">
    <location>
        <begin position="61"/>
        <end position="151"/>
    </location>
</feature>
<organism evidence="2 3">
    <name type="scientific">Asbolus verrucosus</name>
    <name type="common">Desert ironclad beetle</name>
    <dbReference type="NCBI Taxonomy" id="1661398"/>
    <lineage>
        <taxon>Eukaryota</taxon>
        <taxon>Metazoa</taxon>
        <taxon>Ecdysozoa</taxon>
        <taxon>Arthropoda</taxon>
        <taxon>Hexapoda</taxon>
        <taxon>Insecta</taxon>
        <taxon>Pterygota</taxon>
        <taxon>Neoptera</taxon>
        <taxon>Endopterygota</taxon>
        <taxon>Coleoptera</taxon>
        <taxon>Polyphaga</taxon>
        <taxon>Cucujiformia</taxon>
        <taxon>Tenebrionidae</taxon>
        <taxon>Pimeliinae</taxon>
        <taxon>Asbolus</taxon>
    </lineage>
</organism>
<feature type="compositionally biased region" description="Basic and acidic residues" evidence="1">
    <location>
        <begin position="528"/>
        <end position="546"/>
    </location>
</feature>
<feature type="region of interest" description="Disordered" evidence="1">
    <location>
        <begin position="701"/>
        <end position="799"/>
    </location>
</feature>
<proteinExistence type="predicted"/>
<protein>
    <submittedName>
        <fullName evidence="2">Proteoglycan 4-like</fullName>
    </submittedName>
</protein>
<feature type="compositionally biased region" description="Polar residues" evidence="1">
    <location>
        <begin position="122"/>
        <end position="131"/>
    </location>
</feature>
<dbReference type="STRING" id="1661398.A0A482W8R8"/>
<dbReference type="AlphaFoldDB" id="A0A482W8R8"/>